<dbReference type="RefSeq" id="WP_234862146.1">
    <property type="nucleotide sequence ID" value="NZ_JAKEVZ010000011.1"/>
</dbReference>
<comment type="caution">
    <text evidence="2">The sequence shown here is derived from an EMBL/GenBank/DDBJ whole genome shotgun (WGS) entry which is preliminary data.</text>
</comment>
<feature type="transmembrane region" description="Helical" evidence="1">
    <location>
        <begin position="7"/>
        <end position="24"/>
    </location>
</feature>
<dbReference type="Pfam" id="PF13858">
    <property type="entry name" value="DUF4199"/>
    <property type="match status" value="1"/>
</dbReference>
<keyword evidence="1" id="KW-0812">Transmembrane</keyword>
<gene>
    <name evidence="2" type="ORF">L0U89_14360</name>
</gene>
<feature type="transmembrane region" description="Helical" evidence="1">
    <location>
        <begin position="132"/>
        <end position="154"/>
    </location>
</feature>
<keyword evidence="1" id="KW-0472">Membrane</keyword>
<sequence>MKKYSIELKWALAFAGMSLVWMALERMVGLHDTHIDKHAVYTNLIAIPAISIYVLALLDKRKNYYGGKMTYMEGFISGMVVTLIVTVLSPLTQIITSLVITPYYFDNAIQYAVSNGKSTPAAAQDYFNLKSYIIQGLIGAPIMGLITTAIVAFFTKNSK</sequence>
<evidence type="ECO:0000313" key="3">
    <source>
        <dbReference type="Proteomes" id="UP001201449"/>
    </source>
</evidence>
<feature type="transmembrane region" description="Helical" evidence="1">
    <location>
        <begin position="39"/>
        <end position="58"/>
    </location>
</feature>
<evidence type="ECO:0000313" key="2">
    <source>
        <dbReference type="EMBL" id="MCF1752242.1"/>
    </source>
</evidence>
<dbReference type="EMBL" id="JAKEVZ010000011">
    <property type="protein sequence ID" value="MCF1752242.1"/>
    <property type="molecule type" value="Genomic_DNA"/>
</dbReference>
<dbReference type="Proteomes" id="UP001201449">
    <property type="component" value="Unassembled WGS sequence"/>
</dbReference>
<organism evidence="2 3">
    <name type="scientific">Mariniradius sediminis</name>
    <dbReference type="NCBI Taxonomy" id="2909237"/>
    <lineage>
        <taxon>Bacteria</taxon>
        <taxon>Pseudomonadati</taxon>
        <taxon>Bacteroidota</taxon>
        <taxon>Cytophagia</taxon>
        <taxon>Cytophagales</taxon>
        <taxon>Cyclobacteriaceae</taxon>
        <taxon>Mariniradius</taxon>
    </lineage>
</organism>
<evidence type="ECO:0000256" key="1">
    <source>
        <dbReference type="SAM" id="Phobius"/>
    </source>
</evidence>
<proteinExistence type="predicted"/>
<dbReference type="InterPro" id="IPR025250">
    <property type="entry name" value="DUF4199"/>
</dbReference>
<reference evidence="2 3" key="1">
    <citation type="submission" date="2022-01" db="EMBL/GenBank/DDBJ databases">
        <title>Mariniradius saccharolyticus sp. nov., isolated from sediment of a river.</title>
        <authorList>
            <person name="Liu H."/>
        </authorList>
    </citation>
    <scope>NUCLEOTIDE SEQUENCE [LARGE SCALE GENOMIC DNA]</scope>
    <source>
        <strain evidence="2 3">RY-2</strain>
    </source>
</reference>
<keyword evidence="3" id="KW-1185">Reference proteome</keyword>
<protein>
    <submittedName>
        <fullName evidence="2">DUF4199 domain-containing protein</fullName>
    </submittedName>
</protein>
<accession>A0ABS9BWX9</accession>
<feature type="transmembrane region" description="Helical" evidence="1">
    <location>
        <begin position="79"/>
        <end position="105"/>
    </location>
</feature>
<keyword evidence="1" id="KW-1133">Transmembrane helix</keyword>
<name>A0ABS9BWX9_9BACT</name>